<evidence type="ECO:0000259" key="1">
    <source>
        <dbReference type="Pfam" id="PF01593"/>
    </source>
</evidence>
<keyword evidence="3" id="KW-1185">Reference proteome</keyword>
<organism evidence="2 3">
    <name type="scientific">Bacillus daqingensis</name>
    <dbReference type="NCBI Taxonomy" id="872396"/>
    <lineage>
        <taxon>Bacteria</taxon>
        <taxon>Bacillati</taxon>
        <taxon>Bacillota</taxon>
        <taxon>Bacilli</taxon>
        <taxon>Bacillales</taxon>
        <taxon>Bacillaceae</taxon>
        <taxon>Bacillus</taxon>
    </lineage>
</organism>
<dbReference type="Proteomes" id="UP001595896">
    <property type="component" value="Unassembled WGS sequence"/>
</dbReference>
<protein>
    <submittedName>
        <fullName evidence="2">Phytoene desaturase family protein</fullName>
    </submittedName>
</protein>
<dbReference type="InterPro" id="IPR036188">
    <property type="entry name" value="FAD/NAD-bd_sf"/>
</dbReference>
<accession>A0ABV9NR74</accession>
<dbReference type="PANTHER" id="PTHR46313:SF3">
    <property type="entry name" value="PROLYCOPENE ISOMERASE, CHLOROPLASTIC"/>
    <property type="match status" value="1"/>
</dbReference>
<dbReference type="SUPFAM" id="SSF51905">
    <property type="entry name" value="FAD/NAD(P)-binding domain"/>
    <property type="match status" value="1"/>
</dbReference>
<reference evidence="3" key="1">
    <citation type="journal article" date="2019" name="Int. J. Syst. Evol. Microbiol.">
        <title>The Global Catalogue of Microorganisms (GCM) 10K type strain sequencing project: providing services to taxonomists for standard genome sequencing and annotation.</title>
        <authorList>
            <consortium name="The Broad Institute Genomics Platform"/>
            <consortium name="The Broad Institute Genome Sequencing Center for Infectious Disease"/>
            <person name="Wu L."/>
            <person name="Ma J."/>
        </authorList>
    </citation>
    <scope>NUCLEOTIDE SEQUENCE [LARGE SCALE GENOMIC DNA]</scope>
    <source>
        <strain evidence="3">JCM 12165</strain>
    </source>
</reference>
<dbReference type="InterPro" id="IPR045892">
    <property type="entry name" value="CrtISO-like"/>
</dbReference>
<evidence type="ECO:0000313" key="3">
    <source>
        <dbReference type="Proteomes" id="UP001595896"/>
    </source>
</evidence>
<dbReference type="Gene3D" id="3.50.50.60">
    <property type="entry name" value="FAD/NAD(P)-binding domain"/>
    <property type="match status" value="2"/>
</dbReference>
<feature type="domain" description="Amine oxidase" evidence="1">
    <location>
        <begin position="17"/>
        <end position="490"/>
    </location>
</feature>
<proteinExistence type="predicted"/>
<gene>
    <name evidence="2" type="ORF">ACFO4L_04360</name>
</gene>
<dbReference type="Pfam" id="PF01593">
    <property type="entry name" value="Amino_oxidase"/>
    <property type="match status" value="1"/>
</dbReference>
<dbReference type="PANTHER" id="PTHR46313">
    <property type="match status" value="1"/>
</dbReference>
<dbReference type="EMBL" id="JBHSGK010000003">
    <property type="protein sequence ID" value="MFC4735813.1"/>
    <property type="molecule type" value="Genomic_DNA"/>
</dbReference>
<dbReference type="InterPro" id="IPR002937">
    <property type="entry name" value="Amino_oxidase"/>
</dbReference>
<dbReference type="RefSeq" id="WP_377908451.1">
    <property type="nucleotide sequence ID" value="NZ_JBHSGK010000003.1"/>
</dbReference>
<evidence type="ECO:0000313" key="2">
    <source>
        <dbReference type="EMBL" id="MFC4735813.1"/>
    </source>
</evidence>
<name>A0ABV9NR74_9BACI</name>
<sequence length="496" mass="54431">MEQVDVLVIGSGFGGSTAAALLAAEGSSVALVEAAAEWGGSAGKFQRKDFRFPVGATLGMGYERDGIHDKINRRLGIEIEKRPLHTVMNVAIADRVYPYYQNREQFLRMWDAKLPHAAPAIRSFYREVWHIAGLLRRHMVHFPVVPPATFQEAEALLKGFHPAVLRCIPLLQKPLGYVIQKHGLQHEEDFMHFLNGVLLDSMQTEADACSALLGCTALDIYHRGAWYIEGGLYRQIEALVQSCKSNGGTVKKGRRIVGIARSESGLWEAEDHKGGRWQAANVVLNTTAEDAASLLPAEDRAKLSGRLRRKAVAQFQWGAFTMYLALKDTLTEKTPLFHQFLVNPDKQAEAGNHFFVSISAAADSHRAPAGYRTVTVSTHINPDDWKDKTAYDQYAAAIKKAVLAKLETVFPGFTDEAVHMFTAGPLAWQHYTRRTGGKVGGFPQTPDNALYRAISHRSGITGLWLCGDNIFPGAGSIGASSSGVHCARSITGRQPV</sequence>
<comment type="caution">
    <text evidence="2">The sequence shown here is derived from an EMBL/GenBank/DDBJ whole genome shotgun (WGS) entry which is preliminary data.</text>
</comment>